<keyword evidence="2" id="KW-0326">Glycosidase</keyword>
<feature type="chain" id="PRO_5044477226" evidence="1">
    <location>
        <begin position="27"/>
        <end position="165"/>
    </location>
</feature>
<reference evidence="2 3" key="1">
    <citation type="journal article" date="2021" name="PeerJ">
        <title>Analysis of 44 Vibrio anguillarum genomes reveals high genetic diversity.</title>
        <authorList>
            <person name="Hansen M.J."/>
            <person name="Dalsgaard I."/>
        </authorList>
    </citation>
    <scope>NUCLEOTIDE SEQUENCE [LARGE SCALE GENOMIC DNA]</scope>
    <source>
        <strain evidence="2 3">17-16730-2A</strain>
    </source>
</reference>
<keyword evidence="2" id="KW-0378">Hydrolase</keyword>
<comment type="caution">
    <text evidence="2">The sequence shown here is derived from an EMBL/GenBank/DDBJ whole genome shotgun (WGS) entry which is preliminary data.</text>
</comment>
<keyword evidence="1" id="KW-0732">Signal</keyword>
<gene>
    <name evidence="2" type="ORF">EAY07_01770</name>
</gene>
<feature type="signal peptide" evidence="1">
    <location>
        <begin position="1"/>
        <end position="26"/>
    </location>
</feature>
<organism evidence="2 3">
    <name type="scientific">Vibrio anguillarum</name>
    <name type="common">Listonella anguillarum</name>
    <dbReference type="NCBI Taxonomy" id="55601"/>
    <lineage>
        <taxon>Bacteria</taxon>
        <taxon>Pseudomonadati</taxon>
        <taxon>Pseudomonadota</taxon>
        <taxon>Gammaproteobacteria</taxon>
        <taxon>Vibrionales</taxon>
        <taxon>Vibrionaceae</taxon>
        <taxon>Vibrio</taxon>
    </lineage>
</organism>
<dbReference type="EMBL" id="RDOM01000005">
    <property type="protein sequence ID" value="MBF4270794.1"/>
    <property type="molecule type" value="Genomic_DNA"/>
</dbReference>
<evidence type="ECO:0000256" key="1">
    <source>
        <dbReference type="SAM" id="SignalP"/>
    </source>
</evidence>
<dbReference type="PROSITE" id="PS51257">
    <property type="entry name" value="PROKAR_LIPOPROTEIN"/>
    <property type="match status" value="1"/>
</dbReference>
<accession>A0AAW4AKQ1</accession>
<sequence>MKEFTMKSSLLIAATLAVLLAGCASTTTQQNDSVQNVDPKFSQCDLPTLEERGPIRPSIFVVGTFADGQWLHMDNRQMGYKGDGIYQVVSNEKAGNVSLQFATMSWNPQYTAAGLTLTVGQVKELKRAGFAKNTVVMLPKDGQYVWTVQIADDKTPRLVMISECK</sequence>
<evidence type="ECO:0000313" key="2">
    <source>
        <dbReference type="EMBL" id="MBF4270794.1"/>
    </source>
</evidence>
<dbReference type="GO" id="GO:0016798">
    <property type="term" value="F:hydrolase activity, acting on glycosyl bonds"/>
    <property type="evidence" value="ECO:0007669"/>
    <property type="project" value="UniProtKB-KW"/>
</dbReference>
<dbReference type="AlphaFoldDB" id="A0AAW4AKQ1"/>
<evidence type="ECO:0000313" key="3">
    <source>
        <dbReference type="Proteomes" id="UP000722957"/>
    </source>
</evidence>
<protein>
    <submittedName>
        <fullName evidence="2">Glycosidase</fullName>
    </submittedName>
</protein>
<dbReference type="Proteomes" id="UP000722957">
    <property type="component" value="Unassembled WGS sequence"/>
</dbReference>
<proteinExistence type="predicted"/>
<name>A0AAW4AKQ1_VIBAN</name>